<proteinExistence type="predicted"/>
<protein>
    <submittedName>
        <fullName evidence="1">Uncharacterized protein</fullName>
    </submittedName>
</protein>
<organism evidence="1 2">
    <name type="scientific">Kineococcus gynurae</name>
    <dbReference type="NCBI Taxonomy" id="452979"/>
    <lineage>
        <taxon>Bacteria</taxon>
        <taxon>Bacillati</taxon>
        <taxon>Actinomycetota</taxon>
        <taxon>Actinomycetes</taxon>
        <taxon>Kineosporiales</taxon>
        <taxon>Kineosporiaceae</taxon>
        <taxon>Kineococcus</taxon>
    </lineage>
</organism>
<sequence length="83" mass="8706">MSAAEERAALLRIAETEANDVAAGAACLIGHGQLRDPGNPAGWLCGCQVVPRPGEMHARHQATEILALLDRRRGARRAAGPNA</sequence>
<dbReference type="RefSeq" id="WP_380136752.1">
    <property type="nucleotide sequence ID" value="NZ_JBHLUI010000008.1"/>
</dbReference>
<dbReference type="EMBL" id="JBHMDM010000007">
    <property type="protein sequence ID" value="MFB9378581.1"/>
    <property type="molecule type" value="Genomic_DNA"/>
</dbReference>
<name>A0ABV5LX53_9ACTN</name>
<evidence type="ECO:0000313" key="2">
    <source>
        <dbReference type="Proteomes" id="UP001589748"/>
    </source>
</evidence>
<comment type="caution">
    <text evidence="1">The sequence shown here is derived from an EMBL/GenBank/DDBJ whole genome shotgun (WGS) entry which is preliminary data.</text>
</comment>
<evidence type="ECO:0000313" key="1">
    <source>
        <dbReference type="EMBL" id="MFB9378581.1"/>
    </source>
</evidence>
<reference evidence="1 2" key="1">
    <citation type="submission" date="2024-09" db="EMBL/GenBank/DDBJ databases">
        <authorList>
            <person name="Sun Q."/>
            <person name="Mori K."/>
        </authorList>
    </citation>
    <scope>NUCLEOTIDE SEQUENCE [LARGE SCALE GENOMIC DNA]</scope>
    <source>
        <strain evidence="1 2">TISTR 1856</strain>
    </source>
</reference>
<keyword evidence="2" id="KW-1185">Reference proteome</keyword>
<dbReference type="Proteomes" id="UP001589748">
    <property type="component" value="Unassembled WGS sequence"/>
</dbReference>
<accession>A0ABV5LX53</accession>
<gene>
    <name evidence="1" type="ORF">ACFFVI_16585</name>
</gene>